<sequence length="837" mass="94139">MTTLDIDHRSTFFKADPRVLDSADLKRAIDEIWLKHRGGSPLDSPERYLLAWREVRAAVKNAQYLESRQLSSLEEKKKKLVKLADGLDGLGESSEEFSQLSEEVRRLEVIRDGSTSYVSGPGRGKVPGMDGFSYEALQKIWDRIGEDFTAMMGACWSSGSFPACFLEGVIMLIPKDLRPESLHQWRPIALLPVHYKLLAKVLASRLSLLLPRIVPVQQQGFIRGRGPHACILNLLLAHESLKKSRKQAGFLMLDLEKAYDRLSLDFLWDVLRKLDFGEKFISILQGLASGAVAKVQVNSSLTLEFPLQHGVRQGCPLAPLLFALSSIPFIMAVQKQSELGTVKTVKLPGGAVLDVSALADDTALYLAIQEPTFQVVFGLLDIFQSASEAAINWRKTKLMLIGKYCQPPPWMQHLRCQVLGKSEMVKHLGVPVATAPRPQDVWVHTLAAVGRRIQALQVHKVSFEGRTVLLKVLVQSKLSYLLSFLHLRNSQLKTIKQLFRWHGRSRDVFLLLSEWGSALKTPMIKRLLSAWAEIQYKLSWNPADVVLPSTLPCQEMLTLLLMGGFISPDEHSGGIGALAPILSNQLQDIFELQFSGSPQQFALLEKLRSFPTLMEDFQFLPSDGCCSGPETEPFWGLEWPLQQWLYVFRLLWLKGVPRRDNIFFWRVLFNVFFTGAIAARIRHSDIPCRDCGGQSEDVAHVMISCPMRRELWRSIGDSCRPLAVIASSLEEGKTIPEILSCSLPLPLHVRLSLLLVLVQGFRACWKRRCQLLFDGSAAVLSWGTVMVSAIEILSAQAKRAGPRRKRLLRDSLELLISSVPSPPHRFLTIYQELCFER</sequence>
<protein>
    <recommendedName>
        <fullName evidence="1">Reverse transcriptase domain-containing protein</fullName>
    </recommendedName>
</protein>
<comment type="caution">
    <text evidence="2">The sequence shown here is derived from an EMBL/GenBank/DDBJ whole genome shotgun (WGS) entry which is preliminary data.</text>
</comment>
<dbReference type="PANTHER" id="PTHR19446">
    <property type="entry name" value="REVERSE TRANSCRIPTASES"/>
    <property type="match status" value="1"/>
</dbReference>
<dbReference type="CDD" id="cd01650">
    <property type="entry name" value="RT_nLTR_like"/>
    <property type="match status" value="1"/>
</dbReference>
<dbReference type="EMBL" id="JBJQOH010000005">
    <property type="protein sequence ID" value="KAL3686481.1"/>
    <property type="molecule type" value="Genomic_DNA"/>
</dbReference>
<evidence type="ECO:0000259" key="1">
    <source>
        <dbReference type="PROSITE" id="PS50878"/>
    </source>
</evidence>
<feature type="domain" description="Reverse transcriptase" evidence="1">
    <location>
        <begin position="154"/>
        <end position="432"/>
    </location>
</feature>
<dbReference type="Pfam" id="PF00078">
    <property type="entry name" value="RVT_1"/>
    <property type="match status" value="1"/>
</dbReference>
<organism evidence="2 3">
    <name type="scientific">Riccia sorocarpa</name>
    <dbReference type="NCBI Taxonomy" id="122646"/>
    <lineage>
        <taxon>Eukaryota</taxon>
        <taxon>Viridiplantae</taxon>
        <taxon>Streptophyta</taxon>
        <taxon>Embryophyta</taxon>
        <taxon>Marchantiophyta</taxon>
        <taxon>Marchantiopsida</taxon>
        <taxon>Marchantiidae</taxon>
        <taxon>Marchantiales</taxon>
        <taxon>Ricciaceae</taxon>
        <taxon>Riccia</taxon>
    </lineage>
</organism>
<dbReference type="InterPro" id="IPR026960">
    <property type="entry name" value="RVT-Znf"/>
</dbReference>
<keyword evidence="3" id="KW-1185">Reference proteome</keyword>
<reference evidence="2 3" key="1">
    <citation type="submission" date="2024-09" db="EMBL/GenBank/DDBJ databases">
        <title>Chromosome-scale assembly of Riccia sorocarpa.</title>
        <authorList>
            <person name="Paukszto L."/>
        </authorList>
    </citation>
    <scope>NUCLEOTIDE SEQUENCE [LARGE SCALE GENOMIC DNA]</scope>
    <source>
        <strain evidence="2">LP-2024</strain>
        <tissue evidence="2">Aerial parts of the thallus</tissue>
    </source>
</reference>
<dbReference type="InterPro" id="IPR043502">
    <property type="entry name" value="DNA/RNA_pol_sf"/>
</dbReference>
<evidence type="ECO:0000313" key="2">
    <source>
        <dbReference type="EMBL" id="KAL3686481.1"/>
    </source>
</evidence>
<dbReference type="PROSITE" id="PS50878">
    <property type="entry name" value="RT_POL"/>
    <property type="match status" value="1"/>
</dbReference>
<accession>A0ABD3H6K7</accession>
<proteinExistence type="predicted"/>
<dbReference type="InterPro" id="IPR000477">
    <property type="entry name" value="RT_dom"/>
</dbReference>
<dbReference type="Pfam" id="PF13966">
    <property type="entry name" value="zf-RVT"/>
    <property type="match status" value="1"/>
</dbReference>
<dbReference type="AlphaFoldDB" id="A0ABD3H6K7"/>
<name>A0ABD3H6K7_9MARC</name>
<evidence type="ECO:0000313" key="3">
    <source>
        <dbReference type="Proteomes" id="UP001633002"/>
    </source>
</evidence>
<dbReference type="SUPFAM" id="SSF56672">
    <property type="entry name" value="DNA/RNA polymerases"/>
    <property type="match status" value="1"/>
</dbReference>
<gene>
    <name evidence="2" type="ORF">R1sor_009055</name>
</gene>
<dbReference type="Proteomes" id="UP001633002">
    <property type="component" value="Unassembled WGS sequence"/>
</dbReference>